<dbReference type="InterPro" id="IPR003123">
    <property type="entry name" value="VPS9"/>
</dbReference>
<dbReference type="InterPro" id="IPR037191">
    <property type="entry name" value="VPS9_dom_sf"/>
</dbReference>
<dbReference type="OrthoDB" id="48314at2759"/>
<feature type="region of interest" description="Disordered" evidence="4">
    <location>
        <begin position="1671"/>
        <end position="1783"/>
    </location>
</feature>
<feature type="region of interest" description="Disordered" evidence="4">
    <location>
        <begin position="257"/>
        <end position="280"/>
    </location>
</feature>
<keyword evidence="5" id="KW-1133">Transmembrane helix</keyword>
<dbReference type="PANTHER" id="PTHR46089:SF3">
    <property type="entry name" value="ALSIN"/>
    <property type="match status" value="1"/>
</dbReference>
<dbReference type="Pfam" id="PF26202">
    <property type="entry name" value="HA_Alsin"/>
    <property type="match status" value="1"/>
</dbReference>
<dbReference type="GO" id="GO:0005737">
    <property type="term" value="C:cytoplasm"/>
    <property type="evidence" value="ECO:0007669"/>
    <property type="project" value="TreeGrafter"/>
</dbReference>
<feature type="repeat" description="RCC1" evidence="3">
    <location>
        <begin position="531"/>
        <end position="582"/>
    </location>
</feature>
<evidence type="ECO:0000256" key="3">
    <source>
        <dbReference type="PROSITE-ProRule" id="PRU00235"/>
    </source>
</evidence>
<dbReference type="Proteomes" id="UP000727407">
    <property type="component" value="Unassembled WGS sequence"/>
</dbReference>
<feature type="compositionally biased region" description="Basic and acidic residues" evidence="4">
    <location>
        <begin position="1766"/>
        <end position="1783"/>
    </location>
</feature>
<feature type="transmembrane region" description="Helical" evidence="5">
    <location>
        <begin position="1594"/>
        <end position="1615"/>
    </location>
</feature>
<feature type="transmembrane region" description="Helical" evidence="5">
    <location>
        <begin position="1982"/>
        <end position="2003"/>
    </location>
</feature>
<dbReference type="GO" id="GO:0016197">
    <property type="term" value="P:endosomal transport"/>
    <property type="evidence" value="ECO:0007669"/>
    <property type="project" value="TreeGrafter"/>
</dbReference>
<keyword evidence="5" id="KW-0472">Membrane</keyword>
<dbReference type="InterPro" id="IPR029409">
    <property type="entry name" value="TMEM237"/>
</dbReference>
<dbReference type="SUPFAM" id="SSF109993">
    <property type="entry name" value="VPS9 domain"/>
    <property type="match status" value="1"/>
</dbReference>
<feature type="transmembrane region" description="Helical" evidence="5">
    <location>
        <begin position="1899"/>
        <end position="1917"/>
    </location>
</feature>
<feature type="transmembrane region" description="Helical" evidence="5">
    <location>
        <begin position="1856"/>
        <end position="1879"/>
    </location>
</feature>
<comment type="caution">
    <text evidence="7">The sequence shown here is derived from an EMBL/GenBank/DDBJ whole genome shotgun (WGS) entry which is preliminary data.</text>
</comment>
<dbReference type="Gene3D" id="1.20.900.10">
    <property type="entry name" value="Dbl homology (DH) domain"/>
    <property type="match status" value="1"/>
</dbReference>
<dbReference type="InterPro" id="IPR059093">
    <property type="entry name" value="HA_Alsin"/>
</dbReference>
<dbReference type="Pfam" id="PF25582">
    <property type="entry name" value="DH_Alsin"/>
    <property type="match status" value="1"/>
</dbReference>
<feature type="compositionally biased region" description="Polar residues" evidence="4">
    <location>
        <begin position="388"/>
        <end position="397"/>
    </location>
</feature>
<evidence type="ECO:0000313" key="7">
    <source>
        <dbReference type="EMBL" id="KAF5895295.1"/>
    </source>
</evidence>
<dbReference type="SUPFAM" id="SSF48065">
    <property type="entry name" value="DBL homology domain (DH-domain)"/>
    <property type="match status" value="1"/>
</dbReference>
<feature type="repeat" description="RCC1" evidence="3">
    <location>
        <begin position="100"/>
        <end position="158"/>
    </location>
</feature>
<dbReference type="GO" id="GO:0005085">
    <property type="term" value="F:guanyl-nucleotide exchange factor activity"/>
    <property type="evidence" value="ECO:0007669"/>
    <property type="project" value="UniProtKB-KW"/>
</dbReference>
<dbReference type="InterPro" id="IPR009091">
    <property type="entry name" value="RCC1/BLIP-II"/>
</dbReference>
<dbReference type="PANTHER" id="PTHR46089">
    <property type="entry name" value="ALSIN HOMOLOG"/>
    <property type="match status" value="1"/>
</dbReference>
<feature type="non-terminal residue" evidence="7">
    <location>
        <position position="1"/>
    </location>
</feature>
<feature type="region of interest" description="Disordered" evidence="4">
    <location>
        <begin position="299"/>
        <end position="343"/>
    </location>
</feature>
<accession>A0A8J4UIK2</accession>
<dbReference type="Gene3D" id="2.20.110.10">
    <property type="entry name" value="Histone H3 K4-specific methyltransferase SET7/9 N-terminal domain"/>
    <property type="match status" value="2"/>
</dbReference>
<feature type="compositionally biased region" description="Basic and acidic residues" evidence="4">
    <location>
        <begin position="299"/>
        <end position="317"/>
    </location>
</feature>
<dbReference type="EMBL" id="QNUK01000329">
    <property type="protein sequence ID" value="KAF5895295.1"/>
    <property type="molecule type" value="Genomic_DNA"/>
</dbReference>
<feature type="repeat" description="RCC1" evidence="3">
    <location>
        <begin position="583"/>
        <end position="633"/>
    </location>
</feature>
<dbReference type="Gene3D" id="1.20.1050.80">
    <property type="entry name" value="VPS9 domain"/>
    <property type="match status" value="1"/>
</dbReference>
<dbReference type="GO" id="GO:0005813">
    <property type="term" value="C:centrosome"/>
    <property type="evidence" value="ECO:0007669"/>
    <property type="project" value="TreeGrafter"/>
</dbReference>
<dbReference type="CDD" id="cd13269">
    <property type="entry name" value="PH_alsin"/>
    <property type="match status" value="1"/>
</dbReference>
<proteinExistence type="predicted"/>
<dbReference type="SMART" id="SM00698">
    <property type="entry name" value="MORN"/>
    <property type="match status" value="7"/>
</dbReference>
<dbReference type="Gene3D" id="2.30.29.30">
    <property type="entry name" value="Pleckstrin-homology domain (PH domain)/Phosphotyrosine-binding domain (PTB)"/>
    <property type="match status" value="1"/>
</dbReference>
<protein>
    <submittedName>
        <fullName evidence="7">Alsin-like isoform X1</fullName>
    </submittedName>
</protein>
<dbReference type="InterPro" id="IPR057248">
    <property type="entry name" value="Alsin-like_PH"/>
</dbReference>
<feature type="region of interest" description="Disordered" evidence="4">
    <location>
        <begin position="358"/>
        <end position="397"/>
    </location>
</feature>
<evidence type="ECO:0000259" key="6">
    <source>
        <dbReference type="PROSITE" id="PS51205"/>
    </source>
</evidence>
<feature type="compositionally biased region" description="Polar residues" evidence="4">
    <location>
        <begin position="325"/>
        <end position="340"/>
    </location>
</feature>
<dbReference type="SUPFAM" id="SSF50985">
    <property type="entry name" value="RCC1/BLIP-II"/>
    <property type="match status" value="2"/>
</dbReference>
<dbReference type="InterPro" id="IPR035899">
    <property type="entry name" value="DBL_dom_sf"/>
</dbReference>
<evidence type="ECO:0000313" key="8">
    <source>
        <dbReference type="Proteomes" id="UP000727407"/>
    </source>
</evidence>
<evidence type="ECO:0000256" key="5">
    <source>
        <dbReference type="SAM" id="Phobius"/>
    </source>
</evidence>
<dbReference type="InterPro" id="IPR000408">
    <property type="entry name" value="Reg_chr_condens"/>
</dbReference>
<dbReference type="InterPro" id="IPR051984">
    <property type="entry name" value="Alsin"/>
</dbReference>
<feature type="compositionally biased region" description="Polar residues" evidence="4">
    <location>
        <begin position="265"/>
        <end position="280"/>
    </location>
</feature>
<dbReference type="Pfam" id="PF02204">
    <property type="entry name" value="VPS9"/>
    <property type="match status" value="1"/>
</dbReference>
<keyword evidence="8" id="KW-1185">Reference proteome</keyword>
<keyword evidence="2" id="KW-0677">Repeat</keyword>
<feature type="transmembrane region" description="Helical" evidence="5">
    <location>
        <begin position="1929"/>
        <end position="1951"/>
    </location>
</feature>
<dbReference type="InterPro" id="IPR011993">
    <property type="entry name" value="PH-like_dom_sf"/>
</dbReference>
<dbReference type="PRINTS" id="PR00633">
    <property type="entry name" value="RCCNDNSATION"/>
</dbReference>
<feature type="repeat" description="RCC1" evidence="3">
    <location>
        <begin position="159"/>
        <end position="209"/>
    </location>
</feature>
<gene>
    <name evidence="7" type="ORF">DAT39_014999</name>
</gene>
<dbReference type="GO" id="GO:0031267">
    <property type="term" value="F:small GTPase binding"/>
    <property type="evidence" value="ECO:0007669"/>
    <property type="project" value="TreeGrafter"/>
</dbReference>
<sequence length="2013" mass="224894">SEEEEGSHNRGVLHRWQGYSCTVKPVSIFLPQPVLQAALGISHGVLLTKDGLVYSFGELPWKCDVKSQTVKPVLESSLNGHHVVRVSAGSFHCGAVTDEGIVHMWGENSHGQCGIYGLDVVPNPTPINIVDNETGPTELVQIQDVACGAQHTLALSSKHEVWAWGFGCQLGLVTTVFPVWKAQKVEHLSGRYVVQIACGEFHSLALVLSVPRSESSQQSLDKCGHCKQPLYTMIDKDDHVIISDNHYCPLGVELSDSKQDKTSKQETPASTTKMVTTENDPQSCVAVSTDFCLSESALDESHNNETAGEKEEDHNDPAPEIFPDSSESPQECRPRTTSSLYPDEQALKDYLKRIAEQSQSEQFEGRKGSHPPSRQTSLKDSHLKENNEPSFSSLSSQTMTNDIKSTFLDDIPLMKLQGSVTGCVSDDSSEDILIPRDPLNCSNCEEVSEESFSTDKNHCPHEPLEAKKSASLTDVRVEDMDGYSRRRSLPGLVSPVSPSVLLRCNLAKAGAINTTTVGISRKDSLLPSLNTEVWTWGRGHEGQLGHGDTLPRLQPLCIKSLSNKEVIKIVAGSSHSLALTAQCEVYSWGCNKLGQLGHMNSLNTVPQHVKMADGIRVWGIAAGQTHTVLLADGDCLQPILYYSGEQVQARVDSSPATYTQTPTLLPFFMNIGYVSRVFAGGPNCLALADRNVMGFIATLHEMASAERKFYCMLRMMKNQILHPLLGRDSMTICLGRTSMQLFKAMAGKYNRLCNLIGQHATALTNFLQHRKDVKTLAILKNAALFHDTYKKYSRLVGNFLVMGGFQSLVKPSQECLGKKLELVQKLLDLKQKSVSPSDLLVNLYYMPLQHLHDYSSLLLKLATCFDVKSVEYQMIQDGCLQYEVLAQLLSKQRKEAESTYTFWKSFSGKSSESLWKPSRRLVCESSNKGLTLQNAGRFSVNWFILFNDALVHVQGTIPSKKFSVYLLATLWVEPNSDENTGLLGLKLTTPEENFTLLASSALEKAKWLKAINQAVEDVLRVGEDRQSFSLTGSQWAEPPISRTATYTFTKEGRLKDVTYTGRWLSGKPHGSGTLKWPDGRVYCGTFKNGLEDGFGDYMMPNMSFNKYDRYKGHWKEGKMHGFGTYRYATGEVYEGSFQENLRHGHGMLSSGRLASSSSSVFVGQWVHDKKSGYGIFDNITKGEKYMGMWLDDQRQGTGVVVTQFGLYYEGEFSHNKMMGYGLLLCDDDTSFQGDFSEDWTLNGKGVLSIPNGDSFDGIFVGEWGSELKVAGTFTKLCLYETEKTKTKTFEVSRYAVPAEQKWVAVFEECWSRLGCETPGVGENSRAWENIAVILTTSRRQQQDGPEILSRSQCKMLESLEVIPQHVGPVTAEDYDVIRRYLIKACDTPLHPLGWLLETLVTVYRMTYVGVGSYRRLLKQAVEEIQSYLKRIFQLVRFLFPGLPEEGGFIPDSERRASDFLSSSSTNSDTSQQGWIVSSTSLVLPVLLPRLYPPLFTLYTHEREREEEVYWECVLHLNKQPDLSLLTFLGVPQKFWPASISVLGEIKNVLPSSMNACFATAVETLQQISMTFTPADKLQVIQLTFEDITQEVQAMLGHGFLWCMDDLFPVFLYVVVRARIRNLGSEVSLIEDLMDPALQHGELGLMFTTLKIAFSDLANHVMCPTCQEGMSITKPKKKKTKKEIDGLNEPDEETEPAVEIEKLLSCTPSESNDAPSAEPQKKKRRRKMANTFDMESEPQDLLNGDTQTSPTDGQEVTRKSRRKRKSKITENQHNNNEEGKDHNIVTDAHTPISHRSLFSAPLGHSQSLSKVFVERRCRFQATDQLGLGNEQVEEFMEGRSMWNTRDVALRVHSGFRIIGLFCHGFLAGYAVWNIIVIYVLAGEQLKTLQNLLQQYHSLAYPTQCLLYFLLAISSVSAFDRVNLAKASMALRGFLMLDPAALASFLYTAALILSLSQQKTSDRINQYPTANESLWSPGSEHQILQPWIVVNLVVALLVGLAWFFISMRPDMDYTE</sequence>
<keyword evidence="1" id="KW-0344">Guanine-nucleotide releasing factor</keyword>
<feature type="non-terminal residue" evidence="7">
    <location>
        <position position="2013"/>
    </location>
</feature>
<dbReference type="PROSITE" id="PS51205">
    <property type="entry name" value="VPS9"/>
    <property type="match status" value="1"/>
</dbReference>
<evidence type="ECO:0000256" key="4">
    <source>
        <dbReference type="SAM" id="MobiDB-lite"/>
    </source>
</evidence>
<dbReference type="PROSITE" id="PS50012">
    <property type="entry name" value="RCC1_3"/>
    <property type="match status" value="4"/>
</dbReference>
<dbReference type="SUPFAM" id="SSF50729">
    <property type="entry name" value="PH domain-like"/>
    <property type="match status" value="1"/>
</dbReference>
<organism evidence="7 8">
    <name type="scientific">Clarias magur</name>
    <name type="common">Asian catfish</name>
    <name type="synonym">Macropteronotus magur</name>
    <dbReference type="NCBI Taxonomy" id="1594786"/>
    <lineage>
        <taxon>Eukaryota</taxon>
        <taxon>Metazoa</taxon>
        <taxon>Chordata</taxon>
        <taxon>Craniata</taxon>
        <taxon>Vertebrata</taxon>
        <taxon>Euteleostomi</taxon>
        <taxon>Actinopterygii</taxon>
        <taxon>Neopterygii</taxon>
        <taxon>Teleostei</taxon>
        <taxon>Ostariophysi</taxon>
        <taxon>Siluriformes</taxon>
        <taxon>Clariidae</taxon>
        <taxon>Clarias</taxon>
    </lineage>
</organism>
<evidence type="ECO:0000256" key="1">
    <source>
        <dbReference type="ARBA" id="ARBA00022658"/>
    </source>
</evidence>
<dbReference type="PROSITE" id="PS00626">
    <property type="entry name" value="RCC1_2"/>
    <property type="match status" value="2"/>
</dbReference>
<feature type="domain" description="VPS9" evidence="6">
    <location>
        <begin position="1518"/>
        <end position="1665"/>
    </location>
</feature>
<dbReference type="Pfam" id="PF25383">
    <property type="entry name" value="PH_alsin"/>
    <property type="match status" value="1"/>
</dbReference>
<feature type="compositionally biased region" description="Acidic residues" evidence="4">
    <location>
        <begin position="1685"/>
        <end position="1697"/>
    </location>
</feature>
<evidence type="ECO:0000256" key="2">
    <source>
        <dbReference type="ARBA" id="ARBA00022737"/>
    </source>
</evidence>
<dbReference type="Pfam" id="PF00415">
    <property type="entry name" value="RCC1"/>
    <property type="match status" value="4"/>
</dbReference>
<feature type="compositionally biased region" description="Basic and acidic residues" evidence="4">
    <location>
        <begin position="377"/>
        <end position="387"/>
    </location>
</feature>
<dbReference type="SUPFAM" id="SSF82185">
    <property type="entry name" value="Histone H3 K4-specific methyltransferase SET7/9 N-terminal domain"/>
    <property type="match status" value="2"/>
</dbReference>
<name>A0A8J4UIK2_CLAMG</name>
<dbReference type="Pfam" id="PF02493">
    <property type="entry name" value="MORN"/>
    <property type="match status" value="7"/>
</dbReference>
<dbReference type="Gene3D" id="2.130.10.30">
    <property type="entry name" value="Regulator of chromosome condensation 1/beta-lactamase-inhibitor protein II"/>
    <property type="match status" value="2"/>
</dbReference>
<feature type="compositionally biased region" description="Polar residues" evidence="4">
    <location>
        <begin position="1743"/>
        <end position="1753"/>
    </location>
</feature>
<keyword evidence="5" id="KW-0812">Transmembrane</keyword>
<dbReference type="GO" id="GO:0030425">
    <property type="term" value="C:dendrite"/>
    <property type="evidence" value="ECO:0007669"/>
    <property type="project" value="TreeGrafter"/>
</dbReference>
<dbReference type="Pfam" id="PF15383">
    <property type="entry name" value="TMEM237"/>
    <property type="match status" value="1"/>
</dbReference>
<reference evidence="7" key="1">
    <citation type="submission" date="2020-07" db="EMBL/GenBank/DDBJ databases">
        <title>Clarias magur genome sequencing, assembly and annotation.</title>
        <authorList>
            <person name="Kushwaha B."/>
            <person name="Kumar R."/>
            <person name="Das P."/>
            <person name="Joshi C.G."/>
            <person name="Kumar D."/>
            <person name="Nagpure N.S."/>
            <person name="Pandey M."/>
            <person name="Agarwal S."/>
            <person name="Srivastava S."/>
            <person name="Singh M."/>
            <person name="Sahoo L."/>
            <person name="Jayasankar P."/>
            <person name="Meher P.K."/>
            <person name="Koringa P.G."/>
            <person name="Iquebal M.A."/>
            <person name="Das S.P."/>
            <person name="Bit A."/>
            <person name="Patnaik S."/>
            <person name="Patel N."/>
            <person name="Shah T.M."/>
            <person name="Hinsu A."/>
            <person name="Jena J.K."/>
        </authorList>
    </citation>
    <scope>NUCLEOTIDE SEQUENCE</scope>
    <source>
        <strain evidence="7">CIFAMagur01</strain>
        <tissue evidence="7">Testis</tissue>
    </source>
</reference>
<dbReference type="InterPro" id="IPR003409">
    <property type="entry name" value="MORN"/>
</dbReference>